<dbReference type="Proteomes" id="UP000671828">
    <property type="component" value="Chromosome"/>
</dbReference>
<dbReference type="EMBL" id="JAFBCL010000001">
    <property type="protein sequence ID" value="MBM7809616.1"/>
    <property type="molecule type" value="Genomic_DNA"/>
</dbReference>
<evidence type="ECO:0000313" key="1">
    <source>
        <dbReference type="EMBL" id="MBM7809616.1"/>
    </source>
</evidence>
<organism evidence="2 3">
    <name type="scientific">Saccharothrix algeriensis</name>
    <dbReference type="NCBI Taxonomy" id="173560"/>
    <lineage>
        <taxon>Bacteria</taxon>
        <taxon>Bacillati</taxon>
        <taxon>Actinomycetota</taxon>
        <taxon>Actinomycetes</taxon>
        <taxon>Pseudonocardiales</taxon>
        <taxon>Pseudonocardiaceae</taxon>
        <taxon>Saccharothrix</taxon>
    </lineage>
</organism>
<reference evidence="2" key="2">
    <citation type="submission" date="2021-04" db="EMBL/GenBank/DDBJ databases">
        <title>Saccharothrix algeriensis WGS.</title>
        <authorList>
            <person name="Stuskova K."/>
            <person name="Hakalova E."/>
            <person name="Tebbal A.B."/>
            <person name="Eichmeier A."/>
        </authorList>
    </citation>
    <scope>NUCLEOTIDE SEQUENCE</scope>
    <source>
        <strain evidence="2">NRRL B-24137</strain>
    </source>
</reference>
<keyword evidence="4" id="KW-1185">Reference proteome</keyword>
<reference evidence="1 4" key="1">
    <citation type="submission" date="2021-01" db="EMBL/GenBank/DDBJ databases">
        <title>Sequencing the genomes of 1000 actinobacteria strains.</title>
        <authorList>
            <person name="Klenk H.-P."/>
        </authorList>
    </citation>
    <scope>NUCLEOTIDE SEQUENCE [LARGE SCALE GENOMIC DNA]</scope>
    <source>
        <strain evidence="1 4">DSM 44581</strain>
    </source>
</reference>
<protein>
    <submittedName>
        <fullName evidence="2">Uncharacterized protein</fullName>
    </submittedName>
</protein>
<accession>A0A8T8HZB9</accession>
<dbReference type="AlphaFoldDB" id="A0A8T8HZB9"/>
<dbReference type="RefSeq" id="WP_204840711.1">
    <property type="nucleotide sequence ID" value="NZ_JAFBCL010000001.1"/>
</dbReference>
<sequence>MPWGDWRPVARGAWQVVGGPWDGLLVVDRRAATPRWTAVADVLLYPVSLAAMRSGTGSPTAV</sequence>
<evidence type="ECO:0000313" key="2">
    <source>
        <dbReference type="EMBL" id="QTR03925.1"/>
    </source>
</evidence>
<evidence type="ECO:0000313" key="4">
    <source>
        <dbReference type="Proteomes" id="UP001195724"/>
    </source>
</evidence>
<dbReference type="EMBL" id="CP072788">
    <property type="protein sequence ID" value="QTR03925.1"/>
    <property type="molecule type" value="Genomic_DNA"/>
</dbReference>
<name>A0A8T8HZB9_9PSEU</name>
<dbReference type="Proteomes" id="UP001195724">
    <property type="component" value="Unassembled WGS sequence"/>
</dbReference>
<proteinExistence type="predicted"/>
<evidence type="ECO:0000313" key="3">
    <source>
        <dbReference type="Proteomes" id="UP000671828"/>
    </source>
</evidence>
<gene>
    <name evidence="2" type="ORF">J7S33_02540</name>
    <name evidence="1" type="ORF">JOE68_000481</name>
</gene>